<evidence type="ECO:0000313" key="2">
    <source>
        <dbReference type="EMBL" id="KAJ8881944.1"/>
    </source>
</evidence>
<reference evidence="2 3" key="1">
    <citation type="submission" date="2023-02" db="EMBL/GenBank/DDBJ databases">
        <title>LHISI_Scaffold_Assembly.</title>
        <authorList>
            <person name="Stuart O.P."/>
            <person name="Cleave R."/>
            <person name="Magrath M.J.L."/>
            <person name="Mikheyev A.S."/>
        </authorList>
    </citation>
    <scope>NUCLEOTIDE SEQUENCE [LARGE SCALE GENOMIC DNA]</scope>
    <source>
        <strain evidence="2">Daus_M_001</strain>
        <tissue evidence="2">Leg muscle</tissue>
    </source>
</reference>
<feature type="compositionally biased region" description="Polar residues" evidence="1">
    <location>
        <begin position="56"/>
        <end position="71"/>
    </location>
</feature>
<dbReference type="EMBL" id="JARBHB010000006">
    <property type="protein sequence ID" value="KAJ8881944.1"/>
    <property type="molecule type" value="Genomic_DNA"/>
</dbReference>
<gene>
    <name evidence="2" type="ORF">PR048_018431</name>
</gene>
<feature type="region of interest" description="Disordered" evidence="1">
    <location>
        <begin position="336"/>
        <end position="362"/>
    </location>
</feature>
<feature type="region of interest" description="Disordered" evidence="1">
    <location>
        <begin position="29"/>
        <end position="77"/>
    </location>
</feature>
<dbReference type="SUPFAM" id="SSF140996">
    <property type="entry name" value="Hermes dimerisation domain"/>
    <property type="match status" value="1"/>
</dbReference>
<protein>
    <submittedName>
        <fullName evidence="2">Uncharacterized protein</fullName>
    </submittedName>
</protein>
<keyword evidence="3" id="KW-1185">Reference proteome</keyword>
<proteinExistence type="predicted"/>
<accession>A0ABQ9HCF4</accession>
<name>A0ABQ9HCF4_9NEOP</name>
<dbReference type="Proteomes" id="UP001159363">
    <property type="component" value="Chromosome 5"/>
</dbReference>
<feature type="compositionally biased region" description="Polar residues" evidence="1">
    <location>
        <begin position="352"/>
        <end position="362"/>
    </location>
</feature>
<evidence type="ECO:0000313" key="3">
    <source>
        <dbReference type="Proteomes" id="UP001159363"/>
    </source>
</evidence>
<evidence type="ECO:0000256" key="1">
    <source>
        <dbReference type="SAM" id="MobiDB-lite"/>
    </source>
</evidence>
<comment type="caution">
    <text evidence="2">The sequence shown here is derived from an EMBL/GenBank/DDBJ whole genome shotgun (WGS) entry which is preliminary data.</text>
</comment>
<sequence length="450" mass="50484">MPNTRSRSSWPASSGVVLKYCRDRSSREFSSTHTPIPHYHYTDSSTSVPGLKLQHSAASRDQPRPTTNSTPLRVPTQFAGDTHPILAAYLNGQDRERLEHIRCVRVVVSRWGYPGVGVRPRYIWVCHTVLKETRPSRQVGTTGCMEPPLLLGIDNSEDKWDQVCNYGTVSGVSSGSEGFQVSMGPDGLRVQNWLPMVFFLGRDLLLCSANVDAVCELRLIEGVRVEHRLDEDWDLEFGGRLESGALWASVIPPPQDGDRYWHWSLKDGMMLERENDGDGNTFATHARGCVERASSPGPLSVDCGQPSLNEDVYEPGFAMHLEYSTLKIISESIQDNDTDSEVSDSGHVGMSPRSTCTNPSPINENARAKEIKIYSSHSANQPTLSQTYDRITKFKPCDYRAQKMTRLITEMICLDMQPLSVLENTGFKRLSNHLQRQYTFQKSIIKQISE</sequence>
<organism evidence="2 3">
    <name type="scientific">Dryococelus australis</name>
    <dbReference type="NCBI Taxonomy" id="614101"/>
    <lineage>
        <taxon>Eukaryota</taxon>
        <taxon>Metazoa</taxon>
        <taxon>Ecdysozoa</taxon>
        <taxon>Arthropoda</taxon>
        <taxon>Hexapoda</taxon>
        <taxon>Insecta</taxon>
        <taxon>Pterygota</taxon>
        <taxon>Neoptera</taxon>
        <taxon>Polyneoptera</taxon>
        <taxon>Phasmatodea</taxon>
        <taxon>Verophasmatodea</taxon>
        <taxon>Anareolatae</taxon>
        <taxon>Phasmatidae</taxon>
        <taxon>Eurycanthinae</taxon>
        <taxon>Dryococelus</taxon>
    </lineage>
</organism>